<gene>
    <name evidence="3" type="ORF">H8S34_04385</name>
</gene>
<comment type="similarity">
    <text evidence="1">Belongs to the sulfur carrier protein TusA family.</text>
</comment>
<dbReference type="PANTHER" id="PTHR33279:SF6">
    <property type="entry name" value="SULFUR CARRIER PROTEIN YEDF-RELATED"/>
    <property type="match status" value="1"/>
</dbReference>
<dbReference type="EMBL" id="JACOPR010000002">
    <property type="protein sequence ID" value="MBC5730069.1"/>
    <property type="molecule type" value="Genomic_DNA"/>
</dbReference>
<keyword evidence="4" id="KW-1185">Reference proteome</keyword>
<reference evidence="3 4" key="1">
    <citation type="submission" date="2020-08" db="EMBL/GenBank/DDBJ databases">
        <title>Genome public.</title>
        <authorList>
            <person name="Liu C."/>
            <person name="Sun Q."/>
        </authorList>
    </citation>
    <scope>NUCLEOTIDE SEQUENCE [LARGE SCALE GENOMIC DNA]</scope>
    <source>
        <strain evidence="3 4">New-38</strain>
    </source>
</reference>
<organism evidence="3 4">
    <name type="scientific">Pseudoflavonifractor hominis</name>
    <dbReference type="NCBI Taxonomy" id="2763059"/>
    <lineage>
        <taxon>Bacteria</taxon>
        <taxon>Bacillati</taxon>
        <taxon>Bacillota</taxon>
        <taxon>Clostridia</taxon>
        <taxon>Eubacteriales</taxon>
        <taxon>Oscillospiraceae</taxon>
        <taxon>Pseudoflavonifractor</taxon>
    </lineage>
</organism>
<evidence type="ECO:0000256" key="1">
    <source>
        <dbReference type="ARBA" id="ARBA00008984"/>
    </source>
</evidence>
<dbReference type="InterPro" id="IPR036868">
    <property type="entry name" value="TusA-like_sf"/>
</dbReference>
<dbReference type="Proteomes" id="UP000660021">
    <property type="component" value="Unassembled WGS sequence"/>
</dbReference>
<name>A0ABR7HRD0_9FIRM</name>
<dbReference type="InterPro" id="IPR001455">
    <property type="entry name" value="TusA-like"/>
</dbReference>
<evidence type="ECO:0000313" key="4">
    <source>
        <dbReference type="Proteomes" id="UP000660021"/>
    </source>
</evidence>
<dbReference type="Pfam" id="PF01206">
    <property type="entry name" value="TusA"/>
    <property type="match status" value="1"/>
</dbReference>
<feature type="domain" description="UPF0033" evidence="2">
    <location>
        <begin position="3"/>
        <end position="67"/>
    </location>
</feature>
<comment type="caution">
    <text evidence="3">The sequence shown here is derived from an EMBL/GenBank/DDBJ whole genome shotgun (WGS) entry which is preliminary data.</text>
</comment>
<accession>A0ABR7HRD0</accession>
<proteinExistence type="inferred from homology"/>
<sequence>MNELDARGYSCPEPVLMTKKALQKGTPLKVLVDSMTPVQNITRFASNAGYQVSHRAVGDDFELTITK</sequence>
<evidence type="ECO:0000259" key="2">
    <source>
        <dbReference type="Pfam" id="PF01206"/>
    </source>
</evidence>
<dbReference type="SUPFAM" id="SSF64307">
    <property type="entry name" value="SirA-like"/>
    <property type="match status" value="1"/>
</dbReference>
<dbReference type="PANTHER" id="PTHR33279">
    <property type="entry name" value="SULFUR CARRIER PROTEIN YEDF-RELATED"/>
    <property type="match status" value="1"/>
</dbReference>
<dbReference type="CDD" id="cd03421">
    <property type="entry name" value="SirA_like_N"/>
    <property type="match status" value="1"/>
</dbReference>
<protein>
    <submittedName>
        <fullName evidence="3">Sulfurtransferase TusA family protein</fullName>
    </submittedName>
</protein>
<dbReference type="Gene3D" id="3.30.110.40">
    <property type="entry name" value="TusA-like domain"/>
    <property type="match status" value="1"/>
</dbReference>
<dbReference type="RefSeq" id="WP_186963145.1">
    <property type="nucleotide sequence ID" value="NZ_JACOPR010000002.1"/>
</dbReference>
<evidence type="ECO:0000313" key="3">
    <source>
        <dbReference type="EMBL" id="MBC5730069.1"/>
    </source>
</evidence>